<dbReference type="Proteomes" id="UP001595900">
    <property type="component" value="Unassembled WGS sequence"/>
</dbReference>
<organism evidence="2 3">
    <name type="scientific">Gryllotalpicola reticulitermitis</name>
    <dbReference type="NCBI Taxonomy" id="1184153"/>
    <lineage>
        <taxon>Bacteria</taxon>
        <taxon>Bacillati</taxon>
        <taxon>Actinomycetota</taxon>
        <taxon>Actinomycetes</taxon>
        <taxon>Micrococcales</taxon>
        <taxon>Microbacteriaceae</taxon>
        <taxon>Gryllotalpicola</taxon>
    </lineage>
</organism>
<feature type="transmembrane region" description="Helical" evidence="1">
    <location>
        <begin position="273"/>
        <end position="294"/>
    </location>
</feature>
<name>A0ABV8Q6Q7_9MICO</name>
<evidence type="ECO:0000256" key="1">
    <source>
        <dbReference type="SAM" id="Phobius"/>
    </source>
</evidence>
<dbReference type="PANTHER" id="PTHR37422">
    <property type="entry name" value="TEICHURONIC ACID BIOSYNTHESIS PROTEIN TUAE"/>
    <property type="match status" value="1"/>
</dbReference>
<comment type="caution">
    <text evidence="2">The sequence shown here is derived from an EMBL/GenBank/DDBJ whole genome shotgun (WGS) entry which is preliminary data.</text>
</comment>
<feature type="transmembrane region" description="Helical" evidence="1">
    <location>
        <begin position="206"/>
        <end position="225"/>
    </location>
</feature>
<evidence type="ECO:0000313" key="2">
    <source>
        <dbReference type="EMBL" id="MFC4243348.1"/>
    </source>
</evidence>
<dbReference type="RefSeq" id="WP_390228368.1">
    <property type="nucleotide sequence ID" value="NZ_JBHSCN010000005.1"/>
</dbReference>
<feature type="transmembrane region" description="Helical" evidence="1">
    <location>
        <begin position="371"/>
        <end position="395"/>
    </location>
</feature>
<dbReference type="InterPro" id="IPR051533">
    <property type="entry name" value="WaaL-like"/>
</dbReference>
<keyword evidence="1" id="KW-0812">Transmembrane</keyword>
<sequence>MLQGSPQPAASARLLRASNHAAAASVRPRGTLSASAALIVIIIFCLVFSGFVNLVRPNGPYPATFITDGGSGLLLIGAILSAARNRGESVRLYGWMQAILLVVVTFAALFLASTESFGNKVVSWRSQIGYGLVAIAVCLIVRNFWNAQFILRVVRWTTAAIAAFGILQFVLRSHLPSWLLTPVDSGEYTYYGTNIVRANGLVGNTIVYSVLMLLAFAISAAALAFRPSWPKFWLSALYVAAIVVSFSRASIVGAVIVAAATAGVYALRRGVSAVLPAIIFGTVLVSTAALALLANSSISASLQNSFLISGLFGGGNVGVQNSTALHALNVQYGLEAFSRSPWIGLGVATQSQTSAYAADNAVITDGAFWSLMAQGGVVLLAAYGLLFAVLGAFLLRSSTSASRDVEGRALACGLLIFLVVAALFLSLVDSAFFGKAVYLLFWILIGLVPSASQPREEGQL</sequence>
<evidence type="ECO:0000313" key="3">
    <source>
        <dbReference type="Proteomes" id="UP001595900"/>
    </source>
</evidence>
<proteinExistence type="predicted"/>
<reference evidence="3" key="1">
    <citation type="journal article" date="2019" name="Int. J. Syst. Evol. Microbiol.">
        <title>The Global Catalogue of Microorganisms (GCM) 10K type strain sequencing project: providing services to taxonomists for standard genome sequencing and annotation.</title>
        <authorList>
            <consortium name="The Broad Institute Genomics Platform"/>
            <consortium name="The Broad Institute Genome Sequencing Center for Infectious Disease"/>
            <person name="Wu L."/>
            <person name="Ma J."/>
        </authorList>
    </citation>
    <scope>NUCLEOTIDE SEQUENCE [LARGE SCALE GENOMIC DNA]</scope>
    <source>
        <strain evidence="3">CGMCC 1.10363</strain>
    </source>
</reference>
<gene>
    <name evidence="2" type="ORF">ACFOYW_08175</name>
</gene>
<accession>A0ABV8Q6Q7</accession>
<feature type="transmembrane region" description="Helical" evidence="1">
    <location>
        <begin position="61"/>
        <end position="80"/>
    </location>
</feature>
<keyword evidence="1" id="KW-0472">Membrane</keyword>
<protein>
    <recommendedName>
        <fullName evidence="4">O-antigen ligase</fullName>
    </recommendedName>
</protein>
<feature type="transmembrane region" description="Helical" evidence="1">
    <location>
        <begin position="407"/>
        <end position="426"/>
    </location>
</feature>
<dbReference type="PANTHER" id="PTHR37422:SF13">
    <property type="entry name" value="LIPOPOLYSACCHARIDE BIOSYNTHESIS PROTEIN PA4999-RELATED"/>
    <property type="match status" value="1"/>
</dbReference>
<feature type="transmembrane region" description="Helical" evidence="1">
    <location>
        <begin position="237"/>
        <end position="267"/>
    </location>
</feature>
<keyword evidence="1" id="KW-1133">Transmembrane helix</keyword>
<dbReference type="EMBL" id="JBHSCN010000005">
    <property type="protein sequence ID" value="MFC4243348.1"/>
    <property type="molecule type" value="Genomic_DNA"/>
</dbReference>
<keyword evidence="3" id="KW-1185">Reference proteome</keyword>
<evidence type="ECO:0008006" key="4">
    <source>
        <dbReference type="Google" id="ProtNLM"/>
    </source>
</evidence>
<feature type="transmembrane region" description="Helical" evidence="1">
    <location>
        <begin position="92"/>
        <end position="112"/>
    </location>
</feature>
<feature type="transmembrane region" description="Helical" evidence="1">
    <location>
        <begin position="124"/>
        <end position="141"/>
    </location>
</feature>
<feature type="transmembrane region" description="Helical" evidence="1">
    <location>
        <begin position="36"/>
        <end position="55"/>
    </location>
</feature>